<reference evidence="1" key="1">
    <citation type="submission" date="2024-09" db="EMBL/GenBank/DDBJ databases">
        <title>Black Yeasts Isolated from many extreme environments.</title>
        <authorList>
            <person name="Coleine C."/>
            <person name="Stajich J.E."/>
            <person name="Selbmann L."/>
        </authorList>
    </citation>
    <scope>NUCLEOTIDE SEQUENCE</scope>
    <source>
        <strain evidence="1">CCFEE 5737</strain>
    </source>
</reference>
<dbReference type="Proteomes" id="UP001186974">
    <property type="component" value="Unassembled WGS sequence"/>
</dbReference>
<organism evidence="1 2">
    <name type="scientific">Coniosporium uncinatum</name>
    <dbReference type="NCBI Taxonomy" id="93489"/>
    <lineage>
        <taxon>Eukaryota</taxon>
        <taxon>Fungi</taxon>
        <taxon>Dikarya</taxon>
        <taxon>Ascomycota</taxon>
        <taxon>Pezizomycotina</taxon>
        <taxon>Dothideomycetes</taxon>
        <taxon>Dothideomycetes incertae sedis</taxon>
        <taxon>Coniosporium</taxon>
    </lineage>
</organism>
<evidence type="ECO:0000313" key="1">
    <source>
        <dbReference type="EMBL" id="KAK3081023.1"/>
    </source>
</evidence>
<proteinExistence type="predicted"/>
<evidence type="ECO:0000313" key="2">
    <source>
        <dbReference type="Proteomes" id="UP001186974"/>
    </source>
</evidence>
<accession>A0ACC3DW36</accession>
<name>A0ACC3DW36_9PEZI</name>
<gene>
    <name evidence="1" type="ORF">LTS18_010954</name>
</gene>
<dbReference type="EMBL" id="JAWDJW010000311">
    <property type="protein sequence ID" value="KAK3081023.1"/>
    <property type="molecule type" value="Genomic_DNA"/>
</dbReference>
<protein>
    <submittedName>
        <fullName evidence="1">Uncharacterized protein</fullName>
    </submittedName>
</protein>
<keyword evidence="2" id="KW-1185">Reference proteome</keyword>
<comment type="caution">
    <text evidence="1">The sequence shown here is derived from an EMBL/GenBank/DDBJ whole genome shotgun (WGS) entry which is preliminary data.</text>
</comment>
<sequence length="158" mass="17433">MRFFVAVAVVALSASAAAEATLGSVPFDPLDMSKDPAAGKDIEAVSIKDAITAAEHPAHLTKRGQPGGVYVCQNRGWVGPCQWIYIPGKCVNLTGKWYRNLSAVGPDRRTQCWIYYDYWCKRPFYAFSHPGEGDLSWLPGGHNIDNQAYSIWCKINGH</sequence>